<keyword evidence="4" id="KW-0547">Nucleotide-binding</keyword>
<dbReference type="GO" id="GO:0006270">
    <property type="term" value="P:DNA replication initiation"/>
    <property type="evidence" value="ECO:0007669"/>
    <property type="project" value="TreeGrafter"/>
</dbReference>
<dbReference type="InterPro" id="IPR005259">
    <property type="entry name" value="PriA"/>
</dbReference>
<evidence type="ECO:0000256" key="7">
    <source>
        <dbReference type="ARBA" id="ARBA00022833"/>
    </source>
</evidence>
<reference evidence="14 15" key="1">
    <citation type="submission" date="2009-08" db="EMBL/GenBank/DDBJ databases">
        <authorList>
            <person name="Qin X."/>
            <person name="Bachman B."/>
            <person name="Battles P."/>
            <person name="Bell A."/>
            <person name="Bess C."/>
            <person name="Bickham C."/>
            <person name="Chaboub L."/>
            <person name="Chen D."/>
            <person name="Coyle M."/>
            <person name="Deiros D.R."/>
            <person name="Dinh H."/>
            <person name="Forbes L."/>
            <person name="Fowler G."/>
            <person name="Francisco L."/>
            <person name="Fu Q."/>
            <person name="Gubbala S."/>
            <person name="Hale W."/>
            <person name="Han Y."/>
            <person name="Hemphill L."/>
            <person name="Highlander S.K."/>
            <person name="Hirani K."/>
            <person name="Hogues M."/>
            <person name="Jackson L."/>
            <person name="Jakkamsetti A."/>
            <person name="Javaid M."/>
            <person name="Jiang H."/>
            <person name="Korchina V."/>
            <person name="Kovar C."/>
            <person name="Lara F."/>
            <person name="Lee S."/>
            <person name="Mata R."/>
            <person name="Mathew T."/>
            <person name="Moen C."/>
            <person name="Morales K."/>
            <person name="Munidasa M."/>
            <person name="Nazareth L."/>
            <person name="Ngo R."/>
            <person name="Nguyen L."/>
            <person name="Okwuonu G."/>
            <person name="Ongeri F."/>
            <person name="Patil S."/>
            <person name="Petrosino J."/>
            <person name="Pham C."/>
            <person name="Pham P."/>
            <person name="Pu L.-L."/>
            <person name="Puazo M."/>
            <person name="Raj R."/>
            <person name="Reid J."/>
            <person name="Rouhana J."/>
            <person name="Saada N."/>
            <person name="Shang Y."/>
            <person name="Simmons D."/>
            <person name="Thornton R."/>
            <person name="Warren J."/>
            <person name="Weissenberger G."/>
            <person name="Zhang J."/>
            <person name="Zhang L."/>
            <person name="Zhou C."/>
            <person name="Zhu D."/>
            <person name="Muzny D."/>
            <person name="Worley K."/>
            <person name="Gibbs R."/>
        </authorList>
    </citation>
    <scope>NUCLEOTIDE SEQUENCE [LARGE SCALE GENOMIC DNA]</scope>
    <source>
        <strain evidence="15">ATCC 15826 / DSM 8339 / NCTC 10426 / 6573</strain>
    </source>
</reference>
<dbReference type="InterPro" id="IPR040498">
    <property type="entry name" value="PriA_CRR"/>
</dbReference>
<feature type="domain" description="Helicase ATP-binding" evidence="13">
    <location>
        <begin position="30"/>
        <end position="196"/>
    </location>
</feature>
<sequence length="549" mass="60418">LEARAHWHGLDAPAAAAPTLNAEQTAALAALPDRGFTATLLDGVTGSGKTEIYIRWIERLTADGGQVLLLVPEIGLVRTLAARLAARLGDRIAVHHSALADGARLEQWLAVRAGDAQVLVGTRSAVFAPCPALRGIIIDEEHDAAYKQQDGFRYHARDLALKRAQQAGIPILLGSATPSLESYHQVWRGHWQHLRLTARAATTTPPAIHLENMDGAAASGGMSHELIRAMRRTLADGGQTLLFLNRRGYAPLLRCDACDWHAACDACDAMLTVHTASHRLQCHHCGREQPLPTRCPACHSDSLHMLGLGTQRLEQSVARQFPQARLLRIDSDSYTTSRQFEAALAQVQAGEVDIILGTQWLSKGHHFPRLHLAVVVDADQALYSLDYRGEERLAQLLVQVGGRAGRESQGQIWIQTRQPQHPVFTVLNSPYEDTARRLYEQRARAQLPPHRAQVALLARHTDAERALQTLAFTRDGAQQAGIGQNWQWLGPAPALMPRKDGQHRAHLLVQADSRAALQKELPQLTAWLQAQGKAFRVRVAVDVDPLWLE</sequence>
<dbReference type="SMART" id="SM00487">
    <property type="entry name" value="DEXDc"/>
    <property type="match status" value="1"/>
</dbReference>
<accession>C8N9X9</accession>
<dbReference type="GO" id="GO:0046872">
    <property type="term" value="F:metal ion binding"/>
    <property type="evidence" value="ECO:0007669"/>
    <property type="project" value="UniProtKB-KW"/>
</dbReference>
<dbReference type="STRING" id="2718.CHUV0807_0832"/>
<dbReference type="InterPro" id="IPR041236">
    <property type="entry name" value="PriA_C"/>
</dbReference>
<dbReference type="PANTHER" id="PTHR30580:SF0">
    <property type="entry name" value="PRIMOSOMAL PROTEIN N"/>
    <property type="match status" value="1"/>
</dbReference>
<dbReference type="GO" id="GO:0005524">
    <property type="term" value="F:ATP binding"/>
    <property type="evidence" value="ECO:0007669"/>
    <property type="project" value="UniProtKB-KW"/>
</dbReference>
<evidence type="ECO:0000256" key="4">
    <source>
        <dbReference type="ARBA" id="ARBA00022741"/>
    </source>
</evidence>
<evidence type="ECO:0000256" key="5">
    <source>
        <dbReference type="ARBA" id="ARBA00022801"/>
    </source>
</evidence>
<dbReference type="PANTHER" id="PTHR30580">
    <property type="entry name" value="PRIMOSOMAL PROTEIN N"/>
    <property type="match status" value="1"/>
</dbReference>
<dbReference type="GO" id="GO:0006302">
    <property type="term" value="P:double-strand break repair"/>
    <property type="evidence" value="ECO:0007669"/>
    <property type="project" value="InterPro"/>
</dbReference>
<dbReference type="AlphaFoldDB" id="C8N9X9"/>
<evidence type="ECO:0000313" key="15">
    <source>
        <dbReference type="Proteomes" id="UP000004870"/>
    </source>
</evidence>
<dbReference type="GO" id="GO:0006269">
    <property type="term" value="P:DNA replication, synthesis of primer"/>
    <property type="evidence" value="ECO:0007669"/>
    <property type="project" value="UniProtKB-KW"/>
</dbReference>
<evidence type="ECO:0000256" key="1">
    <source>
        <dbReference type="ARBA" id="ARBA00022515"/>
    </source>
</evidence>
<dbReference type="GO" id="GO:0003677">
    <property type="term" value="F:DNA binding"/>
    <property type="evidence" value="ECO:0007669"/>
    <property type="project" value="UniProtKB-KW"/>
</dbReference>
<keyword evidence="5 14" id="KW-0378">Hydrolase</keyword>
<evidence type="ECO:0000256" key="8">
    <source>
        <dbReference type="ARBA" id="ARBA00022840"/>
    </source>
</evidence>
<evidence type="ECO:0000256" key="12">
    <source>
        <dbReference type="ARBA" id="ARBA00048988"/>
    </source>
</evidence>
<dbReference type="HAMAP" id="MF_00983">
    <property type="entry name" value="PriA"/>
    <property type="match status" value="1"/>
</dbReference>
<keyword evidence="7" id="KW-0862">Zinc</keyword>
<evidence type="ECO:0000256" key="10">
    <source>
        <dbReference type="ARBA" id="ARBA00023235"/>
    </source>
</evidence>
<dbReference type="GO" id="GO:1990077">
    <property type="term" value="C:primosome complex"/>
    <property type="evidence" value="ECO:0007669"/>
    <property type="project" value="UniProtKB-KW"/>
</dbReference>
<dbReference type="FunFam" id="3.40.50.300:FF:000489">
    <property type="entry name" value="Primosome assembly protein PriA"/>
    <property type="match status" value="1"/>
</dbReference>
<feature type="non-terminal residue" evidence="14">
    <location>
        <position position="1"/>
    </location>
</feature>
<keyword evidence="6" id="KW-0347">Helicase</keyword>
<proteinExistence type="inferred from homology"/>
<evidence type="ECO:0000259" key="13">
    <source>
        <dbReference type="PROSITE" id="PS51192"/>
    </source>
</evidence>
<evidence type="ECO:0000256" key="11">
    <source>
        <dbReference type="ARBA" id="ARBA00034808"/>
    </source>
</evidence>
<dbReference type="Pfam" id="PF00270">
    <property type="entry name" value="DEAD"/>
    <property type="match status" value="1"/>
</dbReference>
<comment type="catalytic activity">
    <reaction evidence="12">
        <text>ATP + H2O = ADP + phosphate + H(+)</text>
        <dbReference type="Rhea" id="RHEA:13065"/>
        <dbReference type="ChEBI" id="CHEBI:15377"/>
        <dbReference type="ChEBI" id="CHEBI:15378"/>
        <dbReference type="ChEBI" id="CHEBI:30616"/>
        <dbReference type="ChEBI" id="CHEBI:43474"/>
        <dbReference type="ChEBI" id="CHEBI:456216"/>
        <dbReference type="EC" id="5.6.2.4"/>
    </reaction>
</comment>
<dbReference type="PROSITE" id="PS51192">
    <property type="entry name" value="HELICASE_ATP_BIND_1"/>
    <property type="match status" value="1"/>
</dbReference>
<dbReference type="NCBIfam" id="TIGR00595">
    <property type="entry name" value="priA"/>
    <property type="match status" value="1"/>
</dbReference>
<keyword evidence="10" id="KW-0413">Isomerase</keyword>
<dbReference type="EMBL" id="ACKY01000062">
    <property type="protein sequence ID" value="EEV88595.1"/>
    <property type="molecule type" value="Genomic_DNA"/>
</dbReference>
<comment type="caution">
    <text evidence="14">The sequence shown here is derived from an EMBL/GenBank/DDBJ whole genome shotgun (WGS) entry which is preliminary data.</text>
</comment>
<dbReference type="GO" id="GO:0006310">
    <property type="term" value="P:DNA recombination"/>
    <property type="evidence" value="ECO:0007669"/>
    <property type="project" value="InterPro"/>
</dbReference>
<dbReference type="GO" id="GO:0043138">
    <property type="term" value="F:3'-5' DNA helicase activity"/>
    <property type="evidence" value="ECO:0007669"/>
    <property type="project" value="UniProtKB-EC"/>
</dbReference>
<dbReference type="Proteomes" id="UP000004870">
    <property type="component" value="Unassembled WGS sequence"/>
</dbReference>
<dbReference type="SUPFAM" id="SSF52540">
    <property type="entry name" value="P-loop containing nucleoside triphosphate hydrolases"/>
    <property type="match status" value="2"/>
</dbReference>
<keyword evidence="9" id="KW-0238">DNA-binding</keyword>
<dbReference type="Pfam" id="PF18319">
    <property type="entry name" value="Zn_ribbon_PriA"/>
    <property type="match status" value="1"/>
</dbReference>
<evidence type="ECO:0000256" key="6">
    <source>
        <dbReference type="ARBA" id="ARBA00022806"/>
    </source>
</evidence>
<evidence type="ECO:0000313" key="14">
    <source>
        <dbReference type="EMBL" id="EEV88595.1"/>
    </source>
</evidence>
<keyword evidence="3" id="KW-0479">Metal-binding</keyword>
<dbReference type="Pfam" id="PF18074">
    <property type="entry name" value="PriA_C"/>
    <property type="match status" value="1"/>
</dbReference>
<evidence type="ECO:0000256" key="2">
    <source>
        <dbReference type="ARBA" id="ARBA00022705"/>
    </source>
</evidence>
<dbReference type="HOGENOM" id="CLU_013353_4_2_6"/>
<dbReference type="GO" id="GO:0016887">
    <property type="term" value="F:ATP hydrolysis activity"/>
    <property type="evidence" value="ECO:0007669"/>
    <property type="project" value="RHEA"/>
</dbReference>
<protein>
    <recommendedName>
        <fullName evidence="11">DNA 3'-5' helicase</fullName>
        <ecNumber evidence="11">5.6.2.4</ecNumber>
    </recommendedName>
</protein>
<dbReference type="InterPro" id="IPR011545">
    <property type="entry name" value="DEAD/DEAH_box_helicase_dom"/>
</dbReference>
<dbReference type="Gene3D" id="3.40.50.300">
    <property type="entry name" value="P-loop containing nucleotide triphosphate hydrolases"/>
    <property type="match status" value="2"/>
</dbReference>
<dbReference type="InterPro" id="IPR014001">
    <property type="entry name" value="Helicase_ATP-bd"/>
</dbReference>
<evidence type="ECO:0000256" key="9">
    <source>
        <dbReference type="ARBA" id="ARBA00023125"/>
    </source>
</evidence>
<keyword evidence="8" id="KW-0067">ATP-binding</keyword>
<dbReference type="EC" id="5.6.2.4" evidence="11"/>
<keyword evidence="1" id="KW-0639">Primosome</keyword>
<evidence type="ECO:0000256" key="3">
    <source>
        <dbReference type="ARBA" id="ARBA00022723"/>
    </source>
</evidence>
<keyword evidence="2" id="KW-0235">DNA replication</keyword>
<keyword evidence="15" id="KW-1185">Reference proteome</keyword>
<gene>
    <name evidence="14" type="primary">priA</name>
    <name evidence="14" type="ORF">HMPREF0198_1307</name>
</gene>
<name>C8N9X9_CARH6</name>
<dbReference type="RefSeq" id="WP_004141213.1">
    <property type="nucleotide sequence ID" value="NZ_GG694026.1"/>
</dbReference>
<dbReference type="InterPro" id="IPR027417">
    <property type="entry name" value="P-loop_NTPase"/>
</dbReference>
<organism evidence="14 15">
    <name type="scientific">Cardiobacterium hominis (strain ATCC 15826 / DSM 8339 / NCTC 10426 / 6573)</name>
    <dbReference type="NCBI Taxonomy" id="638300"/>
    <lineage>
        <taxon>Bacteria</taxon>
        <taxon>Pseudomonadati</taxon>
        <taxon>Pseudomonadota</taxon>
        <taxon>Gammaproteobacteria</taxon>
        <taxon>Cardiobacteriales</taxon>
        <taxon>Cardiobacteriaceae</taxon>
        <taxon>Cardiobacterium</taxon>
    </lineage>
</organism>